<dbReference type="GO" id="GO:0007165">
    <property type="term" value="P:signal transduction"/>
    <property type="evidence" value="ECO:0007669"/>
    <property type="project" value="InterPro"/>
</dbReference>
<dbReference type="InterPro" id="IPR035897">
    <property type="entry name" value="Toll_tir_struct_dom_sf"/>
</dbReference>
<dbReference type="OMA" id="KIHATRT"/>
<dbReference type="FunFam" id="3.40.50.10140:FF:000007">
    <property type="entry name" value="Disease resistance protein (TIR-NBS-LRR class)"/>
    <property type="match status" value="1"/>
</dbReference>
<dbReference type="STRING" id="3708.A0A078HG79"/>
<reference evidence="7" key="3">
    <citation type="submission" date="2021-01" db="EMBL/GenBank/DDBJ databases">
        <authorList>
            <consortium name="Genoscope - CEA"/>
            <person name="William W."/>
        </authorList>
    </citation>
    <scope>NUCLEOTIDE SEQUENCE</scope>
</reference>
<dbReference type="Pfam" id="PF01582">
    <property type="entry name" value="TIR"/>
    <property type="match status" value="1"/>
</dbReference>
<dbReference type="Gene3D" id="3.40.50.300">
    <property type="entry name" value="P-loop containing nucleotide triphosphate hydrolases"/>
    <property type="match status" value="1"/>
</dbReference>
<dbReference type="Proteomes" id="UP000028999">
    <property type="component" value="Unassembled WGS sequence"/>
</dbReference>
<evidence type="ECO:0000256" key="4">
    <source>
        <dbReference type="ARBA" id="ARBA00022821"/>
    </source>
</evidence>
<dbReference type="SMART" id="SM00255">
    <property type="entry name" value="TIR"/>
    <property type="match status" value="1"/>
</dbReference>
<dbReference type="Pfam" id="PF23282">
    <property type="entry name" value="WHD_ROQ1"/>
    <property type="match status" value="1"/>
</dbReference>
<feature type="domain" description="TIR" evidence="6">
    <location>
        <begin position="7"/>
        <end position="171"/>
    </location>
</feature>
<dbReference type="PaxDb" id="3708-A0A078HG79"/>
<dbReference type="Gene3D" id="3.40.50.10140">
    <property type="entry name" value="Toll/interleukin-1 receptor homology (TIR) domain"/>
    <property type="match status" value="1"/>
</dbReference>
<evidence type="ECO:0000256" key="1">
    <source>
        <dbReference type="ARBA" id="ARBA00022614"/>
    </source>
</evidence>
<evidence type="ECO:0000313" key="7">
    <source>
        <dbReference type="EMBL" id="CAF1858983.1"/>
    </source>
</evidence>
<evidence type="ECO:0000256" key="2">
    <source>
        <dbReference type="ARBA" id="ARBA00022737"/>
    </source>
</evidence>
<dbReference type="SUPFAM" id="SSF52200">
    <property type="entry name" value="Toll/Interleukin receptor TIR domain"/>
    <property type="match status" value="1"/>
</dbReference>
<dbReference type="InterPro" id="IPR002182">
    <property type="entry name" value="NB-ARC"/>
</dbReference>
<dbReference type="Pfam" id="PF07725">
    <property type="entry name" value="LRR_3"/>
    <property type="match status" value="1"/>
</dbReference>
<dbReference type="EMBL" id="HG994368">
    <property type="protein sequence ID" value="CAF1858983.1"/>
    <property type="molecule type" value="Genomic_DNA"/>
</dbReference>
<reference evidence="8" key="2">
    <citation type="submission" date="2014-06" db="EMBL/GenBank/DDBJ databases">
        <authorList>
            <person name="Genoscope - CEA"/>
        </authorList>
    </citation>
    <scope>NUCLEOTIDE SEQUENCE</scope>
</reference>
<evidence type="ECO:0000313" key="8">
    <source>
        <dbReference type="EMBL" id="CDY36822.1"/>
    </source>
</evidence>
<evidence type="ECO:0000313" key="9">
    <source>
        <dbReference type="Proteomes" id="UP000028999"/>
    </source>
</evidence>
<protein>
    <submittedName>
        <fullName evidence="7">(rape) hypothetical protein</fullName>
    </submittedName>
    <submittedName>
        <fullName evidence="8">BnaC04g32150D protein</fullName>
    </submittedName>
</protein>
<keyword evidence="9" id="KW-1185">Reference proteome</keyword>
<dbReference type="FunFam" id="3.40.50.300:FF:001002">
    <property type="entry name" value="Disease resistance protein (TIR-NBS-LRR class)"/>
    <property type="match status" value="1"/>
</dbReference>
<keyword evidence="3" id="KW-0378">Hydrolase</keyword>
<dbReference type="PRINTS" id="PR00364">
    <property type="entry name" value="DISEASERSIST"/>
</dbReference>
<accession>A0A078HG79</accession>
<dbReference type="PROSITE" id="PS50104">
    <property type="entry name" value="TIR"/>
    <property type="match status" value="1"/>
</dbReference>
<keyword evidence="4" id="KW-0611">Plant defense</keyword>
<dbReference type="Proteomes" id="UP001295469">
    <property type="component" value="Chromosome C04"/>
</dbReference>
<dbReference type="InterPro" id="IPR000157">
    <property type="entry name" value="TIR_dom"/>
</dbReference>
<dbReference type="InterPro" id="IPR036390">
    <property type="entry name" value="WH_DNA-bd_sf"/>
</dbReference>
<dbReference type="InterPro" id="IPR042197">
    <property type="entry name" value="Apaf_helical"/>
</dbReference>
<reference evidence="8 9" key="1">
    <citation type="journal article" date="2014" name="Science">
        <title>Plant genetics. Early allopolyploid evolution in the post-Neolithic Brassica napus oilseed genome.</title>
        <authorList>
            <person name="Chalhoub B."/>
            <person name="Denoeud F."/>
            <person name="Liu S."/>
            <person name="Parkin I.A."/>
            <person name="Tang H."/>
            <person name="Wang X."/>
            <person name="Chiquet J."/>
            <person name="Belcram H."/>
            <person name="Tong C."/>
            <person name="Samans B."/>
            <person name="Correa M."/>
            <person name="Da Silva C."/>
            <person name="Just J."/>
            <person name="Falentin C."/>
            <person name="Koh C.S."/>
            <person name="Le Clainche I."/>
            <person name="Bernard M."/>
            <person name="Bento P."/>
            <person name="Noel B."/>
            <person name="Labadie K."/>
            <person name="Alberti A."/>
            <person name="Charles M."/>
            <person name="Arnaud D."/>
            <person name="Guo H."/>
            <person name="Daviaud C."/>
            <person name="Alamery S."/>
            <person name="Jabbari K."/>
            <person name="Zhao M."/>
            <person name="Edger P.P."/>
            <person name="Chelaifa H."/>
            <person name="Tack D."/>
            <person name="Lassalle G."/>
            <person name="Mestiri I."/>
            <person name="Schnel N."/>
            <person name="Le Paslier M.C."/>
            <person name="Fan G."/>
            <person name="Renault V."/>
            <person name="Bayer P.E."/>
            <person name="Golicz A.A."/>
            <person name="Manoli S."/>
            <person name="Lee T.H."/>
            <person name="Thi V.H."/>
            <person name="Chalabi S."/>
            <person name="Hu Q."/>
            <person name="Fan C."/>
            <person name="Tollenaere R."/>
            <person name="Lu Y."/>
            <person name="Battail C."/>
            <person name="Shen J."/>
            <person name="Sidebottom C.H."/>
            <person name="Wang X."/>
            <person name="Canaguier A."/>
            <person name="Chauveau A."/>
            <person name="Berard A."/>
            <person name="Deniot G."/>
            <person name="Guan M."/>
            <person name="Liu Z."/>
            <person name="Sun F."/>
            <person name="Lim Y.P."/>
            <person name="Lyons E."/>
            <person name="Town C.D."/>
            <person name="Bancroft I."/>
            <person name="Wang X."/>
            <person name="Meng J."/>
            <person name="Ma J."/>
            <person name="Pires J.C."/>
            <person name="King G.J."/>
            <person name="Brunel D."/>
            <person name="Delourme R."/>
            <person name="Renard M."/>
            <person name="Aury J.M."/>
            <person name="Adams K.L."/>
            <person name="Batley J."/>
            <person name="Snowdon R.J."/>
            <person name="Tost J."/>
            <person name="Edwards D."/>
            <person name="Zhou Y."/>
            <person name="Hua W."/>
            <person name="Sharpe A.G."/>
            <person name="Paterson A.H."/>
            <person name="Guan C."/>
            <person name="Wincker P."/>
        </authorList>
    </citation>
    <scope>NUCLEOTIDE SEQUENCE [LARGE SCALE GENOMIC DNA]</scope>
    <source>
        <strain evidence="9">cv. Darmor-bzh</strain>
    </source>
</reference>
<dbReference type="PANTHER" id="PTHR11017">
    <property type="entry name" value="LEUCINE-RICH REPEAT-CONTAINING PROTEIN"/>
    <property type="match status" value="1"/>
</dbReference>
<organism evidence="8 9">
    <name type="scientific">Brassica napus</name>
    <name type="common">Rape</name>
    <dbReference type="NCBI Taxonomy" id="3708"/>
    <lineage>
        <taxon>Eukaryota</taxon>
        <taxon>Viridiplantae</taxon>
        <taxon>Streptophyta</taxon>
        <taxon>Embryophyta</taxon>
        <taxon>Tracheophyta</taxon>
        <taxon>Spermatophyta</taxon>
        <taxon>Magnoliopsida</taxon>
        <taxon>eudicotyledons</taxon>
        <taxon>Gunneridae</taxon>
        <taxon>Pentapetalae</taxon>
        <taxon>rosids</taxon>
        <taxon>malvids</taxon>
        <taxon>Brassicales</taxon>
        <taxon>Brassicaceae</taxon>
        <taxon>Brassiceae</taxon>
        <taxon>Brassica</taxon>
    </lineage>
</organism>
<dbReference type="Gene3D" id="1.10.8.430">
    <property type="entry name" value="Helical domain of apoptotic protease-activating factors"/>
    <property type="match status" value="1"/>
</dbReference>
<dbReference type="Gene3D" id="3.80.10.10">
    <property type="entry name" value="Ribonuclease Inhibitor"/>
    <property type="match status" value="2"/>
</dbReference>
<dbReference type="InterPro" id="IPR058192">
    <property type="entry name" value="WHD_ROQ1-like"/>
</dbReference>
<evidence type="ECO:0000256" key="5">
    <source>
        <dbReference type="ARBA" id="ARBA00023027"/>
    </source>
</evidence>
<dbReference type="SUPFAM" id="SSF52058">
    <property type="entry name" value="L domain-like"/>
    <property type="match status" value="1"/>
</dbReference>
<dbReference type="GO" id="GO:0006952">
    <property type="term" value="P:defense response"/>
    <property type="evidence" value="ECO:0007669"/>
    <property type="project" value="UniProtKB-KW"/>
</dbReference>
<dbReference type="InterPro" id="IPR027417">
    <property type="entry name" value="P-loop_NTPase"/>
</dbReference>
<dbReference type="PANTHER" id="PTHR11017:SF384">
    <property type="entry name" value="DISEASE RESISTANCE PROTEIN (TIR-NBS-LRR CLASS) FAMILY"/>
    <property type="match status" value="1"/>
</dbReference>
<dbReference type="InterPro" id="IPR011713">
    <property type="entry name" value="Leu-rich_rpt_3"/>
</dbReference>
<dbReference type="SUPFAM" id="SSF46785">
    <property type="entry name" value="Winged helix' DNA-binding domain"/>
    <property type="match status" value="1"/>
</dbReference>
<dbReference type="Gramene" id="CDY36822">
    <property type="protein sequence ID" value="CDY36822"/>
    <property type="gene ID" value="GSBRNA2T00062663001"/>
</dbReference>
<dbReference type="InterPro" id="IPR032675">
    <property type="entry name" value="LRR_dom_sf"/>
</dbReference>
<dbReference type="SUPFAM" id="SSF52540">
    <property type="entry name" value="P-loop containing nucleoside triphosphate hydrolases"/>
    <property type="match status" value="1"/>
</dbReference>
<name>A0A078HG79_BRANA</name>
<keyword evidence="5" id="KW-0520">NAD</keyword>
<dbReference type="InterPro" id="IPR044974">
    <property type="entry name" value="Disease_R_plants"/>
</dbReference>
<dbReference type="GO" id="GO:0043531">
    <property type="term" value="F:ADP binding"/>
    <property type="evidence" value="ECO:0007669"/>
    <property type="project" value="InterPro"/>
</dbReference>
<keyword evidence="2" id="KW-0677">Repeat</keyword>
<dbReference type="EMBL" id="LK032384">
    <property type="protein sequence ID" value="CDY36822.1"/>
    <property type="molecule type" value="Genomic_DNA"/>
</dbReference>
<keyword evidence="1" id="KW-0433">Leucine-rich repeat</keyword>
<dbReference type="Pfam" id="PF00931">
    <property type="entry name" value="NB-ARC"/>
    <property type="match status" value="1"/>
</dbReference>
<evidence type="ECO:0000259" key="6">
    <source>
        <dbReference type="PROSITE" id="PS50104"/>
    </source>
</evidence>
<dbReference type="AlphaFoldDB" id="A0A078HG79"/>
<proteinExistence type="predicted"/>
<evidence type="ECO:0000256" key="3">
    <source>
        <dbReference type="ARBA" id="ARBA00022801"/>
    </source>
</evidence>
<gene>
    <name evidence="8" type="primary">BnaC04g32150D</name>
    <name evidence="7" type="ORF">DARMORV10_C04P46740.1</name>
    <name evidence="8" type="ORF">GSBRNA2T00062663001</name>
</gene>
<sequence>MASSSASKYDVFLTFRGEDTRHSIVSHLYAALTRRGLFTFKDDKKLEIGDRISEELRRAIQGSDFVVVVLSEKYATSRWCLMELQLIMELQREGRLSVFPVFYKVEPSSVRHQLRSFDLERYQRDPVMAKNIPMWREALNQIAGLSGMESRRCVDEATMVEKIARDISRRKTLMRNIDSKHIVGVETHMQGLKSLLDMDSENYEVRMIGIWGMGGIGKTTIAKCLYDQLSFQFEATYFTQDIKGIHKGHDLINLQKKLLVYNTLGDDISLWSVEAGREEIKARLGNHKVLLVLDGVDKIEQVHALAKETSWFGPRSRIIITTRDRGLLRSCGVKTIYEVKCLDDKGSMQMFKQIAFEGRSPPCDDFEQLSLRAVRLAHGLPSAIKAYALFLRARDNSLEEWEEAVCGLESATDENIMEILKLSYDGLAKKHQNVFLQVACLFNGETYQRIITLLDGSGHERNLCIRVLAERSLISITTNGYVILHKLVEQMGRGIMLDCQNFIGDPEKVVAALVHGEGTEQTECISLHTCEMTCALSLKKSVFELMYKLKFFKVYKHVNDIESRLQVTTDDDYLCMPCNLKLFHWDAFPLTTLPLKAGSYFLVELNLRYSNLETLWNEKLDFENLKKLDVTGSKNLKQLPDLSDVKNLEELILEQCTRLEGVPESIGYYKPTLRRLVLSYYGGPESPMRVVVRRKVTQSSTTLEFPTAEVRMKLGDITIAGDVIFHFSSSCQGNAEYFSLSSSEQHSPVQQAPRVISEFNKFETLNIRRFSYEENGRPVTFHSFPNLLKHSKVLDLSGNDFKNLPSNITILPRLRTLWLRNCGKLEELPELAQVQSLTLSNCRNLRSLVKRSDSGSYCLLELSLDNCNNVGSLSDQLSQFNKLTYLDLSSHDFETLPSSISDLTSLVTLCLNNCKKLKSVEEVPPSLQFLDAQGCDSLEANALEIFRERLNKKVNVLPLRP</sequence>
<dbReference type="GO" id="GO:0016787">
    <property type="term" value="F:hydrolase activity"/>
    <property type="evidence" value="ECO:0007669"/>
    <property type="project" value="UniProtKB-KW"/>
</dbReference>